<evidence type="ECO:0000256" key="1">
    <source>
        <dbReference type="PROSITE-ProRule" id="PRU10141"/>
    </source>
</evidence>
<dbReference type="Gramene" id="Bo6g039920.1">
    <property type="protein sequence ID" value="Bo6g039920.1"/>
    <property type="gene ID" value="Bo6g039920"/>
</dbReference>
<evidence type="ECO:0008006" key="4">
    <source>
        <dbReference type="Google" id="ProtNLM"/>
    </source>
</evidence>
<dbReference type="PANTHER" id="PTHR32116">
    <property type="entry name" value="GALACTURONOSYLTRANSFERASE 4-RELATED"/>
    <property type="match status" value="1"/>
</dbReference>
<dbReference type="OMA" id="ICAKVVI"/>
<dbReference type="eggNOG" id="KOG0840">
    <property type="taxonomic scope" value="Eukaryota"/>
</dbReference>
<organism evidence="2 3">
    <name type="scientific">Brassica oleracea var. oleracea</name>
    <dbReference type="NCBI Taxonomy" id="109376"/>
    <lineage>
        <taxon>Eukaryota</taxon>
        <taxon>Viridiplantae</taxon>
        <taxon>Streptophyta</taxon>
        <taxon>Embryophyta</taxon>
        <taxon>Tracheophyta</taxon>
        <taxon>Spermatophyta</taxon>
        <taxon>Magnoliopsida</taxon>
        <taxon>eudicotyledons</taxon>
        <taxon>Gunneridae</taxon>
        <taxon>Pentapetalae</taxon>
        <taxon>rosids</taxon>
        <taxon>malvids</taxon>
        <taxon>Brassicales</taxon>
        <taxon>Brassicaceae</taxon>
        <taxon>Brassiceae</taxon>
        <taxon>Brassica</taxon>
    </lineage>
</organism>
<dbReference type="PROSITE" id="PS00107">
    <property type="entry name" value="PROTEIN_KINASE_ATP"/>
    <property type="match status" value="1"/>
</dbReference>
<dbReference type="SUPFAM" id="SSF56112">
    <property type="entry name" value="Protein kinase-like (PK-like)"/>
    <property type="match status" value="1"/>
</dbReference>
<dbReference type="STRING" id="109376.A0A0D3CRF0"/>
<dbReference type="AlphaFoldDB" id="A0A0D3CRF0"/>
<proteinExistence type="predicted"/>
<dbReference type="InterPro" id="IPR029045">
    <property type="entry name" value="ClpP/crotonase-like_dom_sf"/>
</dbReference>
<feature type="binding site" evidence="1">
    <location>
        <position position="349"/>
    </location>
    <ligand>
        <name>ATP</name>
        <dbReference type="ChEBI" id="CHEBI:30616"/>
    </ligand>
</feature>
<keyword evidence="3" id="KW-1185">Reference proteome</keyword>
<dbReference type="PANTHER" id="PTHR32116:SF74">
    <property type="entry name" value="GALACTURONOSYLTRANSFERASE 10-RELATED"/>
    <property type="match status" value="1"/>
</dbReference>
<dbReference type="eggNOG" id="KOG1187">
    <property type="taxonomic scope" value="Eukaryota"/>
</dbReference>
<accession>A0A0D3CRF0</accession>
<reference evidence="2 3" key="1">
    <citation type="journal article" date="2014" name="Genome Biol.">
        <title>Transcriptome and methylome profiling reveals relics of genome dominance in the mesopolyploid Brassica oleracea.</title>
        <authorList>
            <person name="Parkin I.A."/>
            <person name="Koh C."/>
            <person name="Tang H."/>
            <person name="Robinson S.J."/>
            <person name="Kagale S."/>
            <person name="Clarke W.E."/>
            <person name="Town C.D."/>
            <person name="Nixon J."/>
            <person name="Krishnakumar V."/>
            <person name="Bidwell S.L."/>
            <person name="Denoeud F."/>
            <person name="Belcram H."/>
            <person name="Links M.G."/>
            <person name="Just J."/>
            <person name="Clarke C."/>
            <person name="Bender T."/>
            <person name="Huebert T."/>
            <person name="Mason A.S."/>
            <person name="Pires J.C."/>
            <person name="Barker G."/>
            <person name="Moore J."/>
            <person name="Walley P.G."/>
            <person name="Manoli S."/>
            <person name="Batley J."/>
            <person name="Edwards D."/>
            <person name="Nelson M.N."/>
            <person name="Wang X."/>
            <person name="Paterson A.H."/>
            <person name="King G."/>
            <person name="Bancroft I."/>
            <person name="Chalhoub B."/>
            <person name="Sharpe A.G."/>
        </authorList>
    </citation>
    <scope>NUCLEOTIDE SEQUENCE</scope>
    <source>
        <strain evidence="2 3">cv. TO1000</strain>
    </source>
</reference>
<name>A0A0D3CRF0_BRAOL</name>
<dbReference type="Pfam" id="PF00574">
    <property type="entry name" value="CLP_protease"/>
    <property type="match status" value="1"/>
</dbReference>
<keyword evidence="1" id="KW-0067">ATP-binding</keyword>
<sequence length="364" mass="40301">MTVATSIDSLLEKLKVEELYLSPSNWESLHSQSRQFPPPTRASPLSSSSVSILKCLERYVAAMIQQPRVPSSGLMPASDVLICAKVVITSRDILVGLLSKHTGNTVANVMRRPYYMDAPKAKEFGVIDRVSLCPVKLLCGAILIRTLVFDINSIALNSKAPEKVVFHLVTNEINYAAMKSWFAMNMDNIRGVTVEVQKFEDFKCPNASYVPVLKQLQDSDTQSYYFSGHNDDGRTSIKFRNPKWLIQESKSTATVKSNEQPAGHVSSPSTIATTTNAESSLSTRMIIEELKMYSHLKQFTFLDLNLATRNFRPESLLGEGGFGCVFKGWVEENGTAPVKPGTGLTVAVKTLNLDGLYGHKEWLV</sequence>
<dbReference type="EnsemblPlants" id="Bo6g039920.1">
    <property type="protein sequence ID" value="Bo6g039920.1"/>
    <property type="gene ID" value="Bo6g039920"/>
</dbReference>
<dbReference type="SUPFAM" id="SSF52096">
    <property type="entry name" value="ClpP/crotonase"/>
    <property type="match status" value="1"/>
</dbReference>
<dbReference type="InterPro" id="IPR029993">
    <property type="entry name" value="GAUT"/>
</dbReference>
<protein>
    <recommendedName>
        <fullName evidence="4">Protein kinase domain-containing protein</fullName>
    </recommendedName>
</protein>
<dbReference type="InterPro" id="IPR017441">
    <property type="entry name" value="Protein_kinase_ATP_BS"/>
</dbReference>
<dbReference type="Gene3D" id="3.30.200.20">
    <property type="entry name" value="Phosphorylase Kinase, domain 1"/>
    <property type="match status" value="1"/>
</dbReference>
<keyword evidence="1" id="KW-0547">Nucleotide-binding</keyword>
<dbReference type="InterPro" id="IPR011009">
    <property type="entry name" value="Kinase-like_dom_sf"/>
</dbReference>
<dbReference type="Proteomes" id="UP000032141">
    <property type="component" value="Chromosome C6"/>
</dbReference>
<dbReference type="HOGENOM" id="CLU_761528_0_0_1"/>
<dbReference type="Gene3D" id="3.90.226.10">
    <property type="entry name" value="2-enoyl-CoA Hydratase, Chain A, domain 1"/>
    <property type="match status" value="1"/>
</dbReference>
<dbReference type="InterPro" id="IPR023562">
    <property type="entry name" value="ClpP/TepA"/>
</dbReference>
<evidence type="ECO:0000313" key="3">
    <source>
        <dbReference type="Proteomes" id="UP000032141"/>
    </source>
</evidence>
<dbReference type="GO" id="GO:0047262">
    <property type="term" value="F:polygalacturonate 4-alpha-galacturonosyltransferase activity"/>
    <property type="evidence" value="ECO:0007669"/>
    <property type="project" value="InterPro"/>
</dbReference>
<dbReference type="GO" id="GO:0005524">
    <property type="term" value="F:ATP binding"/>
    <property type="evidence" value="ECO:0007669"/>
    <property type="project" value="UniProtKB-UniRule"/>
</dbReference>
<reference evidence="2" key="2">
    <citation type="submission" date="2015-03" db="UniProtKB">
        <authorList>
            <consortium name="EnsemblPlants"/>
        </authorList>
    </citation>
    <scope>IDENTIFICATION</scope>
</reference>
<evidence type="ECO:0000313" key="2">
    <source>
        <dbReference type="EnsemblPlants" id="Bo6g039920.1"/>
    </source>
</evidence>